<accession>A0AAW9FF18</accession>
<name>A0AAW9FF18_9HYPH</name>
<protein>
    <submittedName>
        <fullName evidence="1">Uncharacterized protein</fullName>
    </submittedName>
</protein>
<sequence length="64" mass="7159">MQVYQHSDLYHDVLDNLEAHVRNFDPASPDDLRTHLIMILGEIGGIWPISCFTGHDEGEVIVAG</sequence>
<reference evidence="1" key="1">
    <citation type="journal article" date="2023" name="Phytobiomes J">
        <title>Deciphering the key players within the bacterial microbiota associated with aerial crown gall tumors on rhododendron: Insights into the gallobiome.</title>
        <authorList>
            <person name="Kuzmanovic N."/>
            <person name="Nesme J."/>
            <person name="Wolf J."/>
            <person name="Neumann-Schaal M."/>
            <person name="Petersen J."/>
            <person name="Fernandez-Gnecco G."/>
            <person name="Sproeer C."/>
            <person name="Bunk B."/>
            <person name="Overmann J."/>
            <person name="Sorensen S.J."/>
            <person name="Idczak E."/>
            <person name="Smalla K."/>
        </authorList>
    </citation>
    <scope>NUCLEOTIDE SEQUENCE</scope>
    <source>
        <strain evidence="1">Rho-11.1</strain>
    </source>
</reference>
<dbReference type="EMBL" id="JAVRAF010000001">
    <property type="protein sequence ID" value="MDX8301209.1"/>
    <property type="molecule type" value="Genomic_DNA"/>
</dbReference>
<organism evidence="1">
    <name type="scientific">Agrobacterium rosae</name>
    <dbReference type="NCBI Taxonomy" id="1972867"/>
    <lineage>
        <taxon>Bacteria</taxon>
        <taxon>Pseudomonadati</taxon>
        <taxon>Pseudomonadota</taxon>
        <taxon>Alphaproteobacteria</taxon>
        <taxon>Hyphomicrobiales</taxon>
        <taxon>Rhizobiaceae</taxon>
        <taxon>Rhizobium/Agrobacterium group</taxon>
        <taxon>Agrobacterium</taxon>
    </lineage>
</organism>
<proteinExistence type="predicted"/>
<evidence type="ECO:0000313" key="1">
    <source>
        <dbReference type="EMBL" id="MDX8301209.1"/>
    </source>
</evidence>
<dbReference type="AlphaFoldDB" id="A0AAW9FF18"/>
<comment type="caution">
    <text evidence="1">The sequence shown here is derived from an EMBL/GenBank/DDBJ whole genome shotgun (WGS) entry which is preliminary data.</text>
</comment>
<dbReference type="RefSeq" id="WP_320202360.1">
    <property type="nucleotide sequence ID" value="NZ_CP192781.1"/>
</dbReference>
<gene>
    <name evidence="1" type="ORF">RMR22_03045</name>
</gene>